<dbReference type="GO" id="GO:0008843">
    <property type="term" value="F:endochitinase activity"/>
    <property type="evidence" value="ECO:0007669"/>
    <property type="project" value="UniProtKB-EC"/>
</dbReference>
<comment type="subcellular location">
    <subcellularLocation>
        <location evidence="2">Secreted</location>
    </subcellularLocation>
</comment>
<comment type="catalytic activity">
    <reaction evidence="1">
        <text>Random endo-hydrolysis of N-acetyl-beta-D-glucosaminide (1-&gt;4)-beta-linkages in chitin and chitodextrins.</text>
        <dbReference type="EC" id="3.2.1.14"/>
    </reaction>
</comment>
<dbReference type="GO" id="GO:0000272">
    <property type="term" value="P:polysaccharide catabolic process"/>
    <property type="evidence" value="ECO:0007669"/>
    <property type="project" value="UniProtKB-KW"/>
</dbReference>
<feature type="signal peptide" evidence="14">
    <location>
        <begin position="1"/>
        <end position="17"/>
    </location>
</feature>
<dbReference type="Proteomes" id="UP000297716">
    <property type="component" value="Unassembled WGS sequence"/>
</dbReference>
<evidence type="ECO:0000256" key="11">
    <source>
        <dbReference type="RuleBase" id="RU000489"/>
    </source>
</evidence>
<dbReference type="InterPro" id="IPR001579">
    <property type="entry name" value="Glyco_hydro_18_chit_AS"/>
</dbReference>
<evidence type="ECO:0000256" key="7">
    <source>
        <dbReference type="ARBA" id="ARBA00023024"/>
    </source>
</evidence>
<evidence type="ECO:0000256" key="14">
    <source>
        <dbReference type="SAM" id="SignalP"/>
    </source>
</evidence>
<dbReference type="AlphaFoldDB" id="A0A4Z0YYB3"/>
<evidence type="ECO:0000256" key="9">
    <source>
        <dbReference type="ARBA" id="ARBA00023295"/>
    </source>
</evidence>
<proteinExistence type="inferred from homology"/>
<dbReference type="SMART" id="SM01110">
    <property type="entry name" value="Cutinase"/>
    <property type="match status" value="1"/>
</dbReference>
<keyword evidence="7" id="KW-0146">Chitin degradation</keyword>
<dbReference type="GO" id="GO:0006032">
    <property type="term" value="P:chitin catabolic process"/>
    <property type="evidence" value="ECO:0007669"/>
    <property type="project" value="UniProtKB-KW"/>
</dbReference>
<dbReference type="EC" id="3.2.1.14" evidence="3"/>
<feature type="domain" description="GH18" evidence="15">
    <location>
        <begin position="263"/>
        <end position="540"/>
    </location>
</feature>
<evidence type="ECO:0000256" key="5">
    <source>
        <dbReference type="ARBA" id="ARBA00022669"/>
    </source>
</evidence>
<evidence type="ECO:0000256" key="1">
    <source>
        <dbReference type="ARBA" id="ARBA00000822"/>
    </source>
</evidence>
<evidence type="ECO:0000256" key="8">
    <source>
        <dbReference type="ARBA" id="ARBA00023277"/>
    </source>
</evidence>
<keyword evidence="10" id="KW-0624">Polysaccharide degradation</keyword>
<accession>A0A4Z0YYB3</accession>
<evidence type="ECO:0000256" key="12">
    <source>
        <dbReference type="RuleBase" id="RU004453"/>
    </source>
</evidence>
<feature type="chain" id="PRO_5021355025" description="chitinase" evidence="14">
    <location>
        <begin position="18"/>
        <end position="570"/>
    </location>
</feature>
<dbReference type="PROSITE" id="PS51910">
    <property type="entry name" value="GH18_2"/>
    <property type="match status" value="1"/>
</dbReference>
<dbReference type="OrthoDB" id="6020543at2759"/>
<dbReference type="Gene3D" id="3.40.50.1820">
    <property type="entry name" value="alpha/beta hydrolase"/>
    <property type="match status" value="1"/>
</dbReference>
<dbReference type="InterPro" id="IPR029058">
    <property type="entry name" value="AB_hydrolase_fold"/>
</dbReference>
<keyword evidence="9 11" id="KW-0326">Glycosidase</keyword>
<evidence type="ECO:0000256" key="13">
    <source>
        <dbReference type="SAM" id="MobiDB-lite"/>
    </source>
</evidence>
<evidence type="ECO:0000256" key="6">
    <source>
        <dbReference type="ARBA" id="ARBA00022801"/>
    </source>
</evidence>
<comment type="caution">
    <text evidence="16">The sequence shown here is derived from an EMBL/GenBank/DDBJ whole genome shotgun (WGS) entry which is preliminary data.</text>
</comment>
<keyword evidence="8" id="KW-0119">Carbohydrate metabolism</keyword>
<dbReference type="SUPFAM" id="SSF51445">
    <property type="entry name" value="(Trans)glycosidases"/>
    <property type="match status" value="1"/>
</dbReference>
<dbReference type="PROSITE" id="PS01095">
    <property type="entry name" value="GH18_1"/>
    <property type="match status" value="1"/>
</dbReference>
<gene>
    <name evidence="16" type="ORF">E0Z10_g3829</name>
</gene>
<dbReference type="Gene3D" id="3.20.20.80">
    <property type="entry name" value="Glycosidases"/>
    <property type="match status" value="1"/>
</dbReference>
<dbReference type="GO" id="GO:0052689">
    <property type="term" value="F:carboxylic ester hydrolase activity"/>
    <property type="evidence" value="ECO:0007669"/>
    <property type="project" value="UniProtKB-ARBA"/>
</dbReference>
<evidence type="ECO:0000259" key="15">
    <source>
        <dbReference type="PROSITE" id="PS51910"/>
    </source>
</evidence>
<keyword evidence="17" id="KW-1185">Reference proteome</keyword>
<dbReference type="PANTHER" id="PTHR45708:SF49">
    <property type="entry name" value="ENDOCHITINASE"/>
    <property type="match status" value="1"/>
</dbReference>
<evidence type="ECO:0000256" key="2">
    <source>
        <dbReference type="ARBA" id="ARBA00004613"/>
    </source>
</evidence>
<protein>
    <recommendedName>
        <fullName evidence="3">chitinase</fullName>
        <ecNumber evidence="3">3.2.1.14</ecNumber>
    </recommendedName>
</protein>
<dbReference type="GO" id="GO:0008061">
    <property type="term" value="F:chitin binding"/>
    <property type="evidence" value="ECO:0007669"/>
    <property type="project" value="UniProtKB-KW"/>
</dbReference>
<feature type="region of interest" description="Disordered" evidence="13">
    <location>
        <begin position="544"/>
        <end position="570"/>
    </location>
</feature>
<name>A0A4Z0YYB3_9PEZI</name>
<dbReference type="InterPro" id="IPR050542">
    <property type="entry name" value="Glycosyl_Hydrlase18_Chitinase"/>
</dbReference>
<dbReference type="EMBL" id="SKBN01000056">
    <property type="protein sequence ID" value="TGJ84948.1"/>
    <property type="molecule type" value="Genomic_DNA"/>
</dbReference>
<dbReference type="Pfam" id="PF01083">
    <property type="entry name" value="Cutinase"/>
    <property type="match status" value="1"/>
</dbReference>
<keyword evidence="6 11" id="KW-0378">Hydrolase</keyword>
<keyword evidence="5" id="KW-0147">Chitin-binding</keyword>
<reference evidence="16 17" key="1">
    <citation type="submission" date="2019-03" db="EMBL/GenBank/DDBJ databases">
        <title>Draft genome sequence of Xylaria hypoxylon DSM 108379, a ubiquitous saprotrophic-parasitic fungi on hardwood.</title>
        <authorList>
            <person name="Buettner E."/>
            <person name="Leonhardt S."/>
            <person name="Gebauer A.M."/>
            <person name="Liers C."/>
            <person name="Hofrichter M."/>
            <person name="Kellner H."/>
        </authorList>
    </citation>
    <scope>NUCLEOTIDE SEQUENCE [LARGE SCALE GENOMIC DNA]</scope>
    <source>
        <strain evidence="16 17">DSM 108379</strain>
    </source>
</reference>
<evidence type="ECO:0000256" key="10">
    <source>
        <dbReference type="ARBA" id="ARBA00023326"/>
    </source>
</evidence>
<evidence type="ECO:0000313" key="17">
    <source>
        <dbReference type="Proteomes" id="UP000297716"/>
    </source>
</evidence>
<keyword evidence="14" id="KW-0732">Signal</keyword>
<dbReference type="SUPFAM" id="SSF53474">
    <property type="entry name" value="alpha/beta-Hydrolases"/>
    <property type="match status" value="1"/>
</dbReference>
<sequence length="570" mass="60586">MKHVSLLLLLIATTVNSLGRRESCSNLHIFGARETTAPPGFGTSATVVNLIQRAYPSASTESIIYPAAGGDLYGASVAAGVRAVAAQTNAYFQKCPNTTLVVVGYSQGAQIVDDAFCGGPDGSSLNTTRESVSVGVGRMVATIILMGSPRNIPGRVGNIGNATVGGFAARPFGYQCHAFASIMRSYCDEADLFCAKGNSSATHQGYGQVYGQDALKFVTQKLSGLSASDAVRPKQNGANGSVSLLSKMKSIFALPLWVLGVHVVSAAYHSSGSNNIAVYWGQNSAGGANTQRPLIEVCKSEKDTATEQEIIACQTRYQKTLILSLGGAATDNTWAFADQNQAVNAANRIWAAFGPASGQPSIRPFGSASVDGFDLDFEAAYSNSHIFAQRLRFLMDKAEGASGKKFYLSAAPQCPYPDMNLYPVLHGNMATALDFIFIQFYNNAPCDMRNPNGFRETLAEWHSRWAKANGARIFVGLPGSVTAIGSANRGSYIEGSAFAANYINMVKDFSSFAGVMVWDMSQLDRNTGFLPPIVTGLRGPVGRNAVPAETGSGNWTYQTTQQADTDTRSR</sequence>
<dbReference type="GO" id="GO:0005576">
    <property type="term" value="C:extracellular region"/>
    <property type="evidence" value="ECO:0007669"/>
    <property type="project" value="UniProtKB-SubCell"/>
</dbReference>
<evidence type="ECO:0000313" key="16">
    <source>
        <dbReference type="EMBL" id="TGJ84948.1"/>
    </source>
</evidence>
<keyword evidence="4" id="KW-0964">Secreted</keyword>
<organism evidence="16 17">
    <name type="scientific">Xylaria hypoxylon</name>
    <dbReference type="NCBI Taxonomy" id="37992"/>
    <lineage>
        <taxon>Eukaryota</taxon>
        <taxon>Fungi</taxon>
        <taxon>Dikarya</taxon>
        <taxon>Ascomycota</taxon>
        <taxon>Pezizomycotina</taxon>
        <taxon>Sordariomycetes</taxon>
        <taxon>Xylariomycetidae</taxon>
        <taxon>Xylariales</taxon>
        <taxon>Xylariaceae</taxon>
        <taxon>Xylaria</taxon>
    </lineage>
</organism>
<comment type="similarity">
    <text evidence="12">Belongs to the glycosyl hydrolase 18 family.</text>
</comment>
<dbReference type="Pfam" id="PF00704">
    <property type="entry name" value="Glyco_hydro_18"/>
    <property type="match status" value="1"/>
</dbReference>
<evidence type="ECO:0000256" key="4">
    <source>
        <dbReference type="ARBA" id="ARBA00022525"/>
    </source>
</evidence>
<evidence type="ECO:0000256" key="3">
    <source>
        <dbReference type="ARBA" id="ARBA00012729"/>
    </source>
</evidence>
<dbReference type="InterPro" id="IPR017853">
    <property type="entry name" value="GH"/>
</dbReference>
<dbReference type="InterPro" id="IPR001223">
    <property type="entry name" value="Glyco_hydro18_cat"/>
</dbReference>
<dbReference type="PANTHER" id="PTHR45708">
    <property type="entry name" value="ENDOCHITINASE"/>
    <property type="match status" value="1"/>
</dbReference>
<dbReference type="InterPro" id="IPR000675">
    <property type="entry name" value="Cutinase/axe"/>
</dbReference>